<comment type="caution">
    <text evidence="2">The sequence shown here is derived from an EMBL/GenBank/DDBJ whole genome shotgun (WGS) entry which is preliminary data.</text>
</comment>
<dbReference type="PANTHER" id="PTHR33133">
    <property type="entry name" value="OS08G0107100 PROTEIN-RELATED"/>
    <property type="match status" value="1"/>
</dbReference>
<feature type="transmembrane region" description="Helical" evidence="1">
    <location>
        <begin position="142"/>
        <end position="173"/>
    </location>
</feature>
<keyword evidence="3" id="KW-1185">Reference proteome</keyword>
<dbReference type="AlphaFoldDB" id="A0AA38YRE9"/>
<keyword evidence="1" id="KW-1133">Transmembrane helix</keyword>
<protein>
    <submittedName>
        <fullName evidence="2">Uncharacterized protein</fullName>
    </submittedName>
</protein>
<name>A0AA38YRE9_VITRO</name>
<organism evidence="2 3">
    <name type="scientific">Vitis rotundifolia</name>
    <name type="common">Muscadine grape</name>
    <dbReference type="NCBI Taxonomy" id="103349"/>
    <lineage>
        <taxon>Eukaryota</taxon>
        <taxon>Viridiplantae</taxon>
        <taxon>Streptophyta</taxon>
        <taxon>Embryophyta</taxon>
        <taxon>Tracheophyta</taxon>
        <taxon>Spermatophyta</taxon>
        <taxon>Magnoliopsida</taxon>
        <taxon>eudicotyledons</taxon>
        <taxon>Gunneridae</taxon>
        <taxon>Pentapetalae</taxon>
        <taxon>rosids</taxon>
        <taxon>Vitales</taxon>
        <taxon>Vitaceae</taxon>
        <taxon>Viteae</taxon>
        <taxon>Vitis</taxon>
    </lineage>
</organism>
<feature type="transmembrane region" description="Helical" evidence="1">
    <location>
        <begin position="98"/>
        <end position="121"/>
    </location>
</feature>
<dbReference type="EMBL" id="JARBHA010000018">
    <property type="protein sequence ID" value="KAJ9675119.1"/>
    <property type="molecule type" value="Genomic_DNA"/>
</dbReference>
<feature type="transmembrane region" description="Helical" evidence="1">
    <location>
        <begin position="335"/>
        <end position="359"/>
    </location>
</feature>
<evidence type="ECO:0000256" key="1">
    <source>
        <dbReference type="SAM" id="Phobius"/>
    </source>
</evidence>
<evidence type="ECO:0000313" key="2">
    <source>
        <dbReference type="EMBL" id="KAJ9675119.1"/>
    </source>
</evidence>
<proteinExistence type="predicted"/>
<feature type="transmembrane region" description="Helical" evidence="1">
    <location>
        <begin position="179"/>
        <end position="205"/>
    </location>
</feature>
<feature type="transmembrane region" description="Helical" evidence="1">
    <location>
        <begin position="268"/>
        <end position="288"/>
    </location>
</feature>
<feature type="transmembrane region" description="Helical" evidence="1">
    <location>
        <begin position="30"/>
        <end position="52"/>
    </location>
</feature>
<dbReference type="PANTHER" id="PTHR33133:SF51">
    <property type="entry name" value="THH1_TOM1_TOM3 DOMAIN-CONTAINING PROTEIN"/>
    <property type="match status" value="1"/>
</dbReference>
<sequence length="370" mass="41910">MEVEHEEMKSLGVFGIYRKAYKIILPWRKIFTQIILAYILPLFFISLANTYFSNSHLPKIVDQDKKDLAETQVSTSNHTNIFDLLSFPTASYWHQVAYTIYSFIFSLVSTSAIVYTMACIYSGREVTFRMVRSVVPNVLKRLMLTSFTIFLVVCTYHVVAFLVFALAAVLIAFGPNTNVGMSILLVVVVLYLMGLLYMSVVWQLASTISVLEDSYGFEAMKRSNQLIKGKVGVSTLIFLKLGLLHYVLQKALERVVVNGESLGMVNRVAYANVCLSLFLLVGLFERVIQTIIYFVCKSYHHEGVDKLALSDHLQVYTQEYSLPLKGGNLDELKQLCLVILLCIHLASKVVIVCLSRLLFLRICIKSRFSL</sequence>
<accession>A0AA38YRE9</accession>
<evidence type="ECO:0000313" key="3">
    <source>
        <dbReference type="Proteomes" id="UP001168098"/>
    </source>
</evidence>
<reference evidence="2 3" key="1">
    <citation type="journal article" date="2023" name="BMC Biotechnol.">
        <title>Vitis rotundifolia cv Carlos genome sequencing.</title>
        <authorList>
            <person name="Huff M."/>
            <person name="Hulse-Kemp A."/>
            <person name="Scheffler B."/>
            <person name="Youngblood R."/>
            <person name="Simpson S."/>
            <person name="Babiker E."/>
            <person name="Staton M."/>
        </authorList>
    </citation>
    <scope>NUCLEOTIDE SEQUENCE [LARGE SCALE GENOMIC DNA]</scope>
    <source>
        <tissue evidence="2">Leaf</tissue>
    </source>
</reference>
<gene>
    <name evidence="2" type="ORF">PVL29_024174</name>
</gene>
<keyword evidence="1" id="KW-0472">Membrane</keyword>
<dbReference type="Proteomes" id="UP001168098">
    <property type="component" value="Unassembled WGS sequence"/>
</dbReference>
<keyword evidence="1" id="KW-0812">Transmembrane</keyword>